<evidence type="ECO:0000256" key="1">
    <source>
        <dbReference type="ARBA" id="ARBA00004442"/>
    </source>
</evidence>
<dbReference type="InterPro" id="IPR011990">
    <property type="entry name" value="TPR-like_helical_dom_sf"/>
</dbReference>
<evidence type="ECO:0000259" key="7">
    <source>
        <dbReference type="Pfam" id="PF14322"/>
    </source>
</evidence>
<evidence type="ECO:0000259" key="6">
    <source>
        <dbReference type="Pfam" id="PF07980"/>
    </source>
</evidence>
<keyword evidence="4" id="KW-0472">Membrane</keyword>
<sequence length="453" mass="51805">MKVRILYGILLLLVMGCREEFLDLKADKQMVIPESFDDMEALLDYTDLMNRFLPWMEEVQADDYYILEENWQTLSSTPEYRNAYVWAKDIFEGDAGTSDWKTPYRIIFQANVVLDGLLKINSNMNSVRYNEIKARALFFRSWQFFRQIILYAPAYDTGGDNRATLGVPLRLNSGLHETSVRASLEESLQRVVSDLQEAESLFADVDTHIRTRPSKAACQALLARVFLYLQKYEEAGRYAGLAISNFKGGIIDLSSVNSALTFPMPRFNREVIFHSAASTPSPMTASRLNVDSVLYASYGDDDLRKTVWFRMNAGRLGFRGSYDGSSVYFNGLTVAECLLTRAECLIRQGELDAGLRDLTTLLRNRVEGYVPPTALDRNRALAYVLSERRKELVFKGVRWMDLKRLNLKPETARTISRRLGGRTYQLLPNSPNYVYPIQPDVIELTGMIQNERQ</sequence>
<keyword evidence="9" id="KW-1185">Reference proteome</keyword>
<dbReference type="RefSeq" id="WP_148909626.1">
    <property type="nucleotide sequence ID" value="NZ_VNHX01000020.1"/>
</dbReference>
<evidence type="ECO:0000256" key="4">
    <source>
        <dbReference type="ARBA" id="ARBA00023136"/>
    </source>
</evidence>
<name>A0A5S5D8H0_9SPHI</name>
<dbReference type="EMBL" id="VNHX01000020">
    <property type="protein sequence ID" value="TYP91346.1"/>
    <property type="molecule type" value="Genomic_DNA"/>
</dbReference>
<gene>
    <name evidence="8" type="ORF">BC792_12054</name>
</gene>
<feature type="domain" description="RagB/SusD" evidence="6">
    <location>
        <begin position="334"/>
        <end position="409"/>
    </location>
</feature>
<evidence type="ECO:0000313" key="8">
    <source>
        <dbReference type="EMBL" id="TYP91346.1"/>
    </source>
</evidence>
<accession>A0A5S5D8H0</accession>
<dbReference type="Proteomes" id="UP000325105">
    <property type="component" value="Unassembled WGS sequence"/>
</dbReference>
<dbReference type="AlphaFoldDB" id="A0A5S5D8H0"/>
<proteinExistence type="inferred from homology"/>
<keyword evidence="3" id="KW-0732">Signal</keyword>
<dbReference type="Pfam" id="PF14322">
    <property type="entry name" value="SusD-like_3"/>
    <property type="match status" value="1"/>
</dbReference>
<dbReference type="InterPro" id="IPR033985">
    <property type="entry name" value="SusD-like_N"/>
</dbReference>
<evidence type="ECO:0000256" key="2">
    <source>
        <dbReference type="ARBA" id="ARBA00006275"/>
    </source>
</evidence>
<protein>
    <submittedName>
        <fullName evidence="8">SusD-like starch-binding protein associating with outer membrane</fullName>
    </submittedName>
</protein>
<comment type="caution">
    <text evidence="8">The sequence shown here is derived from an EMBL/GenBank/DDBJ whole genome shotgun (WGS) entry which is preliminary data.</text>
</comment>
<dbReference type="Gene3D" id="1.25.40.390">
    <property type="match status" value="1"/>
</dbReference>
<evidence type="ECO:0000256" key="5">
    <source>
        <dbReference type="ARBA" id="ARBA00023237"/>
    </source>
</evidence>
<dbReference type="OrthoDB" id="653598at2"/>
<organism evidence="8 9">
    <name type="scientific">Sphingobacterium allocomposti</name>
    <dbReference type="NCBI Taxonomy" id="415956"/>
    <lineage>
        <taxon>Bacteria</taxon>
        <taxon>Pseudomonadati</taxon>
        <taxon>Bacteroidota</taxon>
        <taxon>Sphingobacteriia</taxon>
        <taxon>Sphingobacteriales</taxon>
        <taxon>Sphingobacteriaceae</taxon>
        <taxon>Sphingobacterium</taxon>
    </lineage>
</organism>
<feature type="domain" description="SusD-like N-terminal" evidence="7">
    <location>
        <begin position="20"/>
        <end position="227"/>
    </location>
</feature>
<dbReference type="PROSITE" id="PS51257">
    <property type="entry name" value="PROKAR_LIPOPROTEIN"/>
    <property type="match status" value="1"/>
</dbReference>
<dbReference type="Pfam" id="PF07980">
    <property type="entry name" value="SusD_RagB"/>
    <property type="match status" value="1"/>
</dbReference>
<comment type="similarity">
    <text evidence="2">Belongs to the SusD family.</text>
</comment>
<evidence type="ECO:0000313" key="9">
    <source>
        <dbReference type="Proteomes" id="UP000325105"/>
    </source>
</evidence>
<dbReference type="GO" id="GO:0009279">
    <property type="term" value="C:cell outer membrane"/>
    <property type="evidence" value="ECO:0007669"/>
    <property type="project" value="UniProtKB-SubCell"/>
</dbReference>
<comment type="subcellular location">
    <subcellularLocation>
        <location evidence="1">Cell outer membrane</location>
    </subcellularLocation>
</comment>
<reference evidence="8 9" key="1">
    <citation type="submission" date="2019-07" db="EMBL/GenBank/DDBJ databases">
        <title>Genomic Encyclopedia of Archaeal and Bacterial Type Strains, Phase II (KMG-II): from individual species to whole genera.</title>
        <authorList>
            <person name="Goeker M."/>
        </authorList>
    </citation>
    <scope>NUCLEOTIDE SEQUENCE [LARGE SCALE GENOMIC DNA]</scope>
    <source>
        <strain evidence="8 9">DSM 18850</strain>
    </source>
</reference>
<dbReference type="SUPFAM" id="SSF48452">
    <property type="entry name" value="TPR-like"/>
    <property type="match status" value="1"/>
</dbReference>
<dbReference type="InterPro" id="IPR012944">
    <property type="entry name" value="SusD_RagB_dom"/>
</dbReference>
<keyword evidence="5" id="KW-0998">Cell outer membrane</keyword>
<evidence type="ECO:0000256" key="3">
    <source>
        <dbReference type="ARBA" id="ARBA00022729"/>
    </source>
</evidence>